<dbReference type="Pfam" id="PF02133">
    <property type="entry name" value="Transp_cyt_pur"/>
    <property type="match status" value="1"/>
</dbReference>
<sequence length="562" mass="59266">MTDRHDDYSLTRVPEAARRSWPSVAIQRFGQVSSFQQFIVGALLGYGMPFGQAVLAITIGSVLLEAITVLLGIAGVREGLSTSVLARWAGFGRKGSALVGLLVAVSLAGWFGVQNGVFAHGMHALGGGVPEWVWAVLGGVVITAITVYGFRLMAWTAYLTVPAFLVLAGYSVIDTLSSHALGDLVSTPPPGPPLSLGAATTLVSGAFILGALMTPDMTRFNRTTGDVVKQTLISVTLGEYLIGLIGVLLAHATATSDIVGIITSSSGVLGTLVLATAILKINDWNLYSSSLGLVNAVDVLFGRKVSRVRVVLLLGALGTAASALGIADDFEGFLTTVGVLTPPVAGVLIAEYFVLRTCRPAFDALRAGRAVPGRQPDWASAALVSWGLGSACGHFLDFGIPTINSVVVAFASYLAASLLLRARRRTPEGTDMVPLIGREELKRAMDEGTVVVVDTMPVDYYAREHLPGARNIPGFPYERAAEFTDEHAPAVVPDKAATIVVYCANTPCRNSEFVGARLIELGYTDVRKYREGIEDWVAAGHATESGHQHPAPPAPVPVNHTE</sequence>
<keyword evidence="5 7" id="KW-0472">Membrane</keyword>
<organism evidence="9 10">
    <name type="scientific">Amycolatopsis sulphurea</name>
    <dbReference type="NCBI Taxonomy" id="76022"/>
    <lineage>
        <taxon>Bacteria</taxon>
        <taxon>Bacillati</taxon>
        <taxon>Actinomycetota</taxon>
        <taxon>Actinomycetes</taxon>
        <taxon>Pseudonocardiales</taxon>
        <taxon>Pseudonocardiaceae</taxon>
        <taxon>Amycolatopsis</taxon>
    </lineage>
</organism>
<dbReference type="Gene3D" id="1.10.4160.10">
    <property type="entry name" value="Hydantoin permease"/>
    <property type="match status" value="1"/>
</dbReference>
<evidence type="ECO:0000256" key="2">
    <source>
        <dbReference type="ARBA" id="ARBA00008974"/>
    </source>
</evidence>
<dbReference type="PANTHER" id="PTHR30569">
    <property type="entry name" value="CYTOSINE TRANSPORTER CODB"/>
    <property type="match status" value="1"/>
</dbReference>
<gene>
    <name evidence="9" type="ORF">ATK36_0721</name>
</gene>
<keyword evidence="4 7" id="KW-1133">Transmembrane helix</keyword>
<dbReference type="EMBL" id="PDJK01000001">
    <property type="protein sequence ID" value="PFG57157.1"/>
    <property type="molecule type" value="Genomic_DNA"/>
</dbReference>
<feature type="transmembrane region" description="Helical" evidence="7">
    <location>
        <begin position="53"/>
        <end position="74"/>
    </location>
</feature>
<evidence type="ECO:0000256" key="6">
    <source>
        <dbReference type="SAM" id="MobiDB-lite"/>
    </source>
</evidence>
<dbReference type="Pfam" id="PF00581">
    <property type="entry name" value="Rhodanese"/>
    <property type="match status" value="1"/>
</dbReference>
<feature type="transmembrane region" description="Helical" evidence="7">
    <location>
        <begin position="310"/>
        <end position="327"/>
    </location>
</feature>
<dbReference type="AlphaFoldDB" id="A0A2A9G0A4"/>
<dbReference type="SMART" id="SM00450">
    <property type="entry name" value="RHOD"/>
    <property type="match status" value="1"/>
</dbReference>
<reference evidence="9 10" key="1">
    <citation type="submission" date="2017-10" db="EMBL/GenBank/DDBJ databases">
        <title>Sequencing the genomes of 1000 actinobacteria strains.</title>
        <authorList>
            <person name="Klenk H.-P."/>
        </authorList>
    </citation>
    <scope>NUCLEOTIDE SEQUENCE [LARGE SCALE GENOMIC DNA]</scope>
    <source>
        <strain evidence="9 10">DSM 46092</strain>
    </source>
</reference>
<dbReference type="InterPro" id="IPR036873">
    <property type="entry name" value="Rhodanese-like_dom_sf"/>
</dbReference>
<feature type="region of interest" description="Disordered" evidence="6">
    <location>
        <begin position="542"/>
        <end position="562"/>
    </location>
</feature>
<feature type="transmembrane region" description="Helical" evidence="7">
    <location>
        <begin position="402"/>
        <end position="420"/>
    </location>
</feature>
<evidence type="ECO:0000256" key="7">
    <source>
        <dbReference type="SAM" id="Phobius"/>
    </source>
</evidence>
<evidence type="ECO:0000313" key="10">
    <source>
        <dbReference type="Proteomes" id="UP000243542"/>
    </source>
</evidence>
<accession>A0A2A9G0A4</accession>
<name>A0A2A9G0A4_9PSEU</name>
<feature type="transmembrane region" description="Helical" evidence="7">
    <location>
        <begin position="193"/>
        <end position="212"/>
    </location>
</feature>
<feature type="transmembrane region" description="Helical" evidence="7">
    <location>
        <begin position="258"/>
        <end position="279"/>
    </location>
</feature>
<comment type="caution">
    <text evidence="9">The sequence shown here is derived from an EMBL/GenBank/DDBJ whole genome shotgun (WGS) entry which is preliminary data.</text>
</comment>
<keyword evidence="3 7" id="KW-0812">Transmembrane</keyword>
<keyword evidence="10" id="KW-1185">Reference proteome</keyword>
<comment type="subcellular location">
    <subcellularLocation>
        <location evidence="1">Membrane</location>
        <topology evidence="1">Multi-pass membrane protein</topology>
    </subcellularLocation>
</comment>
<dbReference type="SUPFAM" id="SSF52821">
    <property type="entry name" value="Rhodanese/Cell cycle control phosphatase"/>
    <property type="match status" value="1"/>
</dbReference>
<dbReference type="InterPro" id="IPR001763">
    <property type="entry name" value="Rhodanese-like_dom"/>
</dbReference>
<dbReference type="GO" id="GO:0005886">
    <property type="term" value="C:plasma membrane"/>
    <property type="evidence" value="ECO:0007669"/>
    <property type="project" value="TreeGrafter"/>
</dbReference>
<dbReference type="PANTHER" id="PTHR30569:SF0">
    <property type="entry name" value="CYTOSINE PERMEASE"/>
    <property type="match status" value="1"/>
</dbReference>
<dbReference type="Proteomes" id="UP000243542">
    <property type="component" value="Unassembled WGS sequence"/>
</dbReference>
<feature type="transmembrane region" description="Helical" evidence="7">
    <location>
        <begin position="132"/>
        <end position="150"/>
    </location>
</feature>
<feature type="transmembrane region" description="Helical" evidence="7">
    <location>
        <begin position="95"/>
        <end position="112"/>
    </location>
</feature>
<feature type="transmembrane region" description="Helical" evidence="7">
    <location>
        <begin position="155"/>
        <end position="173"/>
    </location>
</feature>
<dbReference type="CDD" id="cd00158">
    <property type="entry name" value="RHOD"/>
    <property type="match status" value="1"/>
</dbReference>
<feature type="transmembrane region" description="Helical" evidence="7">
    <location>
        <begin position="232"/>
        <end position="252"/>
    </location>
</feature>
<dbReference type="CDD" id="cd11484">
    <property type="entry name" value="SLC-NCS1sbd_CobB-like"/>
    <property type="match status" value="1"/>
</dbReference>
<proteinExistence type="inferred from homology"/>
<dbReference type="PROSITE" id="PS50206">
    <property type="entry name" value="RHODANESE_3"/>
    <property type="match status" value="1"/>
</dbReference>
<feature type="domain" description="Rhodanese" evidence="8">
    <location>
        <begin position="446"/>
        <end position="545"/>
    </location>
</feature>
<dbReference type="Gene3D" id="3.40.250.10">
    <property type="entry name" value="Rhodanese-like domain"/>
    <property type="match status" value="1"/>
</dbReference>
<comment type="similarity">
    <text evidence="2">Belongs to the purine-cytosine permease (2.A.39) family.</text>
</comment>
<dbReference type="InterPro" id="IPR001248">
    <property type="entry name" value="Pur-cyt_permease"/>
</dbReference>
<dbReference type="InterPro" id="IPR030191">
    <property type="entry name" value="CodB"/>
</dbReference>
<protein>
    <submittedName>
        <fullName evidence="9">Cytosine permease</fullName>
    </submittedName>
</protein>
<evidence type="ECO:0000256" key="5">
    <source>
        <dbReference type="ARBA" id="ARBA00023136"/>
    </source>
</evidence>
<evidence type="ECO:0000256" key="1">
    <source>
        <dbReference type="ARBA" id="ARBA00004141"/>
    </source>
</evidence>
<dbReference type="GO" id="GO:0015209">
    <property type="term" value="F:cytosine transmembrane transporter activity"/>
    <property type="evidence" value="ECO:0007669"/>
    <property type="project" value="InterPro"/>
</dbReference>
<evidence type="ECO:0000259" key="8">
    <source>
        <dbReference type="PROSITE" id="PS50206"/>
    </source>
</evidence>
<evidence type="ECO:0000256" key="4">
    <source>
        <dbReference type="ARBA" id="ARBA00022989"/>
    </source>
</evidence>
<evidence type="ECO:0000313" key="9">
    <source>
        <dbReference type="EMBL" id="PFG57157.1"/>
    </source>
</evidence>
<evidence type="ECO:0000256" key="3">
    <source>
        <dbReference type="ARBA" id="ARBA00022692"/>
    </source>
</evidence>